<feature type="region of interest" description="Disordered" evidence="2">
    <location>
        <begin position="155"/>
        <end position="219"/>
    </location>
</feature>
<keyword evidence="1" id="KW-0862">Zinc</keyword>
<accession>A0A1J7IPM9</accession>
<evidence type="ECO:0000256" key="1">
    <source>
        <dbReference type="PROSITE-ProRule" id="PRU00042"/>
    </source>
</evidence>
<reference evidence="4 5" key="1">
    <citation type="submission" date="2016-10" db="EMBL/GenBank/DDBJ databases">
        <title>Draft genome sequence of Coniochaeta ligniaria NRRL30616, a lignocellulolytic fungus for bioabatement of inhibitors in plant biomass hydrolysates.</title>
        <authorList>
            <consortium name="DOE Joint Genome Institute"/>
            <person name="Jimenez D.J."/>
            <person name="Hector R.E."/>
            <person name="Riley R."/>
            <person name="Sun H."/>
            <person name="Grigoriev I.V."/>
            <person name="Van Elsas J.D."/>
            <person name="Nichols N.N."/>
        </authorList>
    </citation>
    <scope>NUCLEOTIDE SEQUENCE [LARGE SCALE GENOMIC DNA]</scope>
    <source>
        <strain evidence="4 5">NRRL 30616</strain>
    </source>
</reference>
<feature type="region of interest" description="Disordered" evidence="2">
    <location>
        <begin position="1"/>
        <end position="66"/>
    </location>
</feature>
<keyword evidence="5" id="KW-1185">Reference proteome</keyword>
<feature type="domain" description="C2H2-type" evidence="3">
    <location>
        <begin position="239"/>
        <end position="269"/>
    </location>
</feature>
<evidence type="ECO:0000313" key="5">
    <source>
        <dbReference type="Proteomes" id="UP000182658"/>
    </source>
</evidence>
<dbReference type="GO" id="GO:0008270">
    <property type="term" value="F:zinc ion binding"/>
    <property type="evidence" value="ECO:0007669"/>
    <property type="project" value="UniProtKB-KW"/>
</dbReference>
<sequence length="483" mass="54399">MASNRRKTANPAIQQESACPGSSSFPAEAANMARTDSGYYSTPSNHPGYYGDPSSALQEEAEDYQGDDTAMNWQYYNMEGVEATYDQQQYSNYIVEGAGSHMTGYYQDDSTPRTSVVDHGYEASQDMDLDDTNDTYFKVEQQWPADMDTVPHYQQESYHPHAESSTVSPTPTETDPSQATFFDTNTPPTVTLTTPASRRRLPNKKPPTNKSPPSDDKHQIALVSPTTTTTTTTTTTNKFPCLMPACNKQFNRAADLDRHMKFIHCKDKVRPWLCSYRRCPRHKTPFHRADHFRDHLRDQHKEDLLKRGEAGGAPDAAWWRGRAPGAVYGGHWRCSKCFATVNVEREGWQCGGGVEGGGGCGNFCETERQAVRRLPIVCDHFSCELKGPGERETFLSPGKFREHLRSVHGDDVPCKEGKEGEKELMDEAWRGSRDATLVYGTKWRCTRCLDAVDSTVDGFECPRCGFACEEVRRQWHGGFQWED</sequence>
<organism evidence="4 5">
    <name type="scientific">Coniochaeta ligniaria NRRL 30616</name>
    <dbReference type="NCBI Taxonomy" id="1408157"/>
    <lineage>
        <taxon>Eukaryota</taxon>
        <taxon>Fungi</taxon>
        <taxon>Dikarya</taxon>
        <taxon>Ascomycota</taxon>
        <taxon>Pezizomycotina</taxon>
        <taxon>Sordariomycetes</taxon>
        <taxon>Sordariomycetidae</taxon>
        <taxon>Coniochaetales</taxon>
        <taxon>Coniochaetaceae</taxon>
        <taxon>Coniochaeta</taxon>
    </lineage>
</organism>
<evidence type="ECO:0000313" key="4">
    <source>
        <dbReference type="EMBL" id="OIW29147.1"/>
    </source>
</evidence>
<dbReference type="AlphaFoldDB" id="A0A1J7IPM9"/>
<evidence type="ECO:0000259" key="3">
    <source>
        <dbReference type="PROSITE" id="PS50157"/>
    </source>
</evidence>
<dbReference type="InParanoid" id="A0A1J7IPM9"/>
<protein>
    <recommendedName>
        <fullName evidence="3">C2H2-type domain-containing protein</fullName>
    </recommendedName>
</protein>
<feature type="compositionally biased region" description="Low complexity" evidence="2">
    <location>
        <begin position="164"/>
        <end position="177"/>
    </location>
</feature>
<name>A0A1J7IPM9_9PEZI</name>
<feature type="compositionally biased region" description="Low complexity" evidence="2">
    <location>
        <begin position="184"/>
        <end position="195"/>
    </location>
</feature>
<dbReference type="STRING" id="1408157.A0A1J7IPM9"/>
<keyword evidence="1" id="KW-0863">Zinc-finger</keyword>
<dbReference type="InterPro" id="IPR013087">
    <property type="entry name" value="Znf_C2H2_type"/>
</dbReference>
<dbReference type="PROSITE" id="PS50157">
    <property type="entry name" value="ZINC_FINGER_C2H2_2"/>
    <property type="match status" value="1"/>
</dbReference>
<proteinExistence type="predicted"/>
<gene>
    <name evidence="4" type="ORF">CONLIGDRAFT_408171</name>
</gene>
<evidence type="ECO:0000256" key="2">
    <source>
        <dbReference type="SAM" id="MobiDB-lite"/>
    </source>
</evidence>
<keyword evidence="1" id="KW-0479">Metal-binding</keyword>
<dbReference type="SMART" id="SM00355">
    <property type="entry name" value="ZnF_C2H2"/>
    <property type="match status" value="3"/>
</dbReference>
<dbReference type="PROSITE" id="PS00028">
    <property type="entry name" value="ZINC_FINGER_C2H2_1"/>
    <property type="match status" value="1"/>
</dbReference>
<dbReference type="EMBL" id="KV875098">
    <property type="protein sequence ID" value="OIW29147.1"/>
    <property type="molecule type" value="Genomic_DNA"/>
</dbReference>
<dbReference type="Proteomes" id="UP000182658">
    <property type="component" value="Unassembled WGS sequence"/>
</dbReference>
<feature type="compositionally biased region" description="Polar residues" evidence="2">
    <location>
        <begin position="11"/>
        <end position="25"/>
    </location>
</feature>
<dbReference type="OrthoDB" id="2687452at2759"/>
<dbReference type="Gene3D" id="3.30.160.60">
    <property type="entry name" value="Classic Zinc Finger"/>
    <property type="match status" value="1"/>
</dbReference>